<evidence type="ECO:0008006" key="5">
    <source>
        <dbReference type="Google" id="ProtNLM"/>
    </source>
</evidence>
<name>A0A2C5ZBC8_9HYPO</name>
<organism evidence="3 4">
    <name type="scientific">Ophiocordyceps camponoti-rufipedis</name>
    <dbReference type="NCBI Taxonomy" id="2004952"/>
    <lineage>
        <taxon>Eukaryota</taxon>
        <taxon>Fungi</taxon>
        <taxon>Dikarya</taxon>
        <taxon>Ascomycota</taxon>
        <taxon>Pezizomycotina</taxon>
        <taxon>Sordariomycetes</taxon>
        <taxon>Hypocreomycetidae</taxon>
        <taxon>Hypocreales</taxon>
        <taxon>Ophiocordycipitaceae</taxon>
        <taxon>Ophiocordyceps</taxon>
    </lineage>
</organism>
<comment type="caution">
    <text evidence="3">The sequence shown here is derived from an EMBL/GenBank/DDBJ whole genome shotgun (WGS) entry which is preliminary data.</text>
</comment>
<keyword evidence="4" id="KW-1185">Reference proteome</keyword>
<dbReference type="SUPFAM" id="SSF49503">
    <property type="entry name" value="Cupredoxins"/>
    <property type="match status" value="1"/>
</dbReference>
<gene>
    <name evidence="3" type="ORF">CDD80_1521</name>
</gene>
<dbReference type="AlphaFoldDB" id="A0A2C5ZBC8"/>
<dbReference type="CDD" id="cd00920">
    <property type="entry name" value="Cupredoxin"/>
    <property type="match status" value="1"/>
</dbReference>
<sequence>MKLSSVTVATLALASESLAGQLDTFKHIDRRGTQPQVGNPNRDGDNFQQTGGNLVNAQSDGRKSLFGPGGKNLPNGQGQIGQSVQGGGFNNGQAQGAVVIGNGVVPVAVGSITQQPLLLIWTHQGGSATTQVLNQQRPVTRGSEVIGAPRAQQTVTMTAGGQAGKAFTPSSVNVRVGDLVVMEFLNESHSFTQASFDKPCEKLEGGFDTELMPNPNNSVVPPPRVAMQVLTEKPVWIFCKAPNHCSKFGMTASWNPTVDKSQSEFQRKALESGGGAGGGAPAGNSSATPGGGAAGGQSGGGAAGGAAAGNSSATPSGGVAGGGAGAGGATNGAARGTQTGGAAGKEAGGGTGSLNSAEGGSSPPGAGTSQPPPSSSGSLPGKPSSSLGGGSQCPCTATCSGGKTETGKGTLGADGSCSCTVTCQAARPVRLIRRWLF</sequence>
<keyword evidence="2" id="KW-0732">Signal</keyword>
<feature type="region of interest" description="Disordered" evidence="1">
    <location>
        <begin position="270"/>
        <end position="395"/>
    </location>
</feature>
<reference evidence="3 4" key="1">
    <citation type="submission" date="2017-06" db="EMBL/GenBank/DDBJ databases">
        <title>Ant-infecting Ophiocordyceps genomes reveal a high diversity of potential behavioral manipulation genes and a possible major role for enterotoxins.</title>
        <authorList>
            <person name="De Bekker C."/>
            <person name="Evans H.C."/>
            <person name="Brachmann A."/>
            <person name="Hughes D.P."/>
        </authorList>
    </citation>
    <scope>NUCLEOTIDE SEQUENCE [LARGE SCALE GENOMIC DNA]</scope>
    <source>
        <strain evidence="3 4">Map16</strain>
    </source>
</reference>
<feature type="compositionally biased region" description="Gly residues" evidence="1">
    <location>
        <begin position="272"/>
        <end position="281"/>
    </location>
</feature>
<accession>A0A2C5ZBC8</accession>
<feature type="compositionally biased region" description="Polar residues" evidence="1">
    <location>
        <begin position="46"/>
        <end position="59"/>
    </location>
</feature>
<protein>
    <recommendedName>
        <fullName evidence="5">Blue (type 1) copper domain-containing protein</fullName>
    </recommendedName>
</protein>
<feature type="region of interest" description="Disordered" evidence="1">
    <location>
        <begin position="31"/>
        <end position="87"/>
    </location>
</feature>
<dbReference type="InterPro" id="IPR052953">
    <property type="entry name" value="Ser-rich/MCO-related"/>
</dbReference>
<dbReference type="Proteomes" id="UP000226431">
    <property type="component" value="Unassembled WGS sequence"/>
</dbReference>
<evidence type="ECO:0000313" key="3">
    <source>
        <dbReference type="EMBL" id="PHH76481.1"/>
    </source>
</evidence>
<proteinExistence type="predicted"/>
<feature type="compositionally biased region" description="Gly residues" evidence="1">
    <location>
        <begin position="289"/>
        <end position="307"/>
    </location>
</feature>
<feature type="compositionally biased region" description="Gly residues" evidence="1">
    <location>
        <begin position="318"/>
        <end position="330"/>
    </location>
</feature>
<evidence type="ECO:0000256" key="2">
    <source>
        <dbReference type="SAM" id="SignalP"/>
    </source>
</evidence>
<dbReference type="OrthoDB" id="1921208at2759"/>
<dbReference type="STRING" id="2004952.A0A2C5ZBC8"/>
<feature type="chain" id="PRO_5012812773" description="Blue (type 1) copper domain-containing protein" evidence="2">
    <location>
        <begin position="20"/>
        <end position="437"/>
    </location>
</feature>
<feature type="compositionally biased region" description="Low complexity" evidence="1">
    <location>
        <begin position="359"/>
        <end position="386"/>
    </location>
</feature>
<dbReference type="EMBL" id="NJES01000162">
    <property type="protein sequence ID" value="PHH76481.1"/>
    <property type="molecule type" value="Genomic_DNA"/>
</dbReference>
<dbReference type="PANTHER" id="PTHR34883">
    <property type="entry name" value="SERINE-RICH PROTEIN, PUTATIVE-RELATED-RELATED"/>
    <property type="match status" value="1"/>
</dbReference>
<feature type="compositionally biased region" description="Gly residues" evidence="1">
    <location>
        <begin position="338"/>
        <end position="352"/>
    </location>
</feature>
<dbReference type="InterPro" id="IPR008972">
    <property type="entry name" value="Cupredoxin"/>
</dbReference>
<dbReference type="Gene3D" id="2.60.40.420">
    <property type="entry name" value="Cupredoxins - blue copper proteins"/>
    <property type="match status" value="1"/>
</dbReference>
<feature type="signal peptide" evidence="2">
    <location>
        <begin position="1"/>
        <end position="19"/>
    </location>
</feature>
<feature type="compositionally biased region" description="Low complexity" evidence="1">
    <location>
        <begin position="308"/>
        <end position="317"/>
    </location>
</feature>
<dbReference type="PANTHER" id="PTHR34883:SF4">
    <property type="entry name" value="CUPREDOXIN"/>
    <property type="match status" value="1"/>
</dbReference>
<evidence type="ECO:0000313" key="4">
    <source>
        <dbReference type="Proteomes" id="UP000226431"/>
    </source>
</evidence>
<evidence type="ECO:0000256" key="1">
    <source>
        <dbReference type="SAM" id="MobiDB-lite"/>
    </source>
</evidence>